<protein>
    <submittedName>
        <fullName evidence="1">Uncharacterized protein</fullName>
    </submittedName>
</protein>
<dbReference type="InParanoid" id="A0A024GVI4"/>
<gene>
    <name evidence="1" type="ORF">BN9_132760</name>
</gene>
<reference evidence="1 2" key="1">
    <citation type="submission" date="2012-05" db="EMBL/GenBank/DDBJ databases">
        <title>Recombination and specialization in a pathogen metapopulation.</title>
        <authorList>
            <person name="Gardiner A."/>
            <person name="Kemen E."/>
            <person name="Schultz-Larsen T."/>
            <person name="MacLean D."/>
            <person name="Van Oosterhout C."/>
            <person name="Jones J.D.G."/>
        </authorList>
    </citation>
    <scope>NUCLEOTIDE SEQUENCE [LARGE SCALE GENOMIC DNA]</scope>
    <source>
        <strain evidence="1 2">Ac Nc2</strain>
    </source>
</reference>
<dbReference type="AlphaFoldDB" id="A0A024GVI4"/>
<evidence type="ECO:0000313" key="2">
    <source>
        <dbReference type="Proteomes" id="UP000053237"/>
    </source>
</evidence>
<proteinExistence type="predicted"/>
<comment type="caution">
    <text evidence="1">The sequence shown here is derived from an EMBL/GenBank/DDBJ whole genome shotgun (WGS) entry which is preliminary data.</text>
</comment>
<organism evidence="1 2">
    <name type="scientific">Albugo candida</name>
    <dbReference type="NCBI Taxonomy" id="65357"/>
    <lineage>
        <taxon>Eukaryota</taxon>
        <taxon>Sar</taxon>
        <taxon>Stramenopiles</taxon>
        <taxon>Oomycota</taxon>
        <taxon>Peronosporomycetes</taxon>
        <taxon>Albuginales</taxon>
        <taxon>Albuginaceae</taxon>
        <taxon>Albugo</taxon>
    </lineage>
</organism>
<accession>A0A024GVI4</accession>
<name>A0A024GVI4_9STRA</name>
<dbReference type="EMBL" id="CAIX01001479">
    <property type="protein sequence ID" value="CCI50860.1"/>
    <property type="molecule type" value="Genomic_DNA"/>
</dbReference>
<keyword evidence="2" id="KW-1185">Reference proteome</keyword>
<sequence>MIAASGEIVALGTGDSGRDSLFGGDAGGCCVSKGEIALGFSERVRGSTITTCLSLIDILMFIIEPEFPVLNCFIHSRRCIGWNLEFPYTWKSITSTSAWPFMTGICLSALSIIKISARSRNQRFCVYFICRVDLCSRVSGPVDSIFCSNRFFIFCNVSIWHVSIKHNFIRAFDLFPYRSEW</sequence>
<evidence type="ECO:0000313" key="1">
    <source>
        <dbReference type="EMBL" id="CCI50860.1"/>
    </source>
</evidence>
<dbReference type="Proteomes" id="UP000053237">
    <property type="component" value="Unassembled WGS sequence"/>
</dbReference>